<evidence type="ECO:0000313" key="2">
    <source>
        <dbReference type="EMBL" id="CAL6063386.1"/>
    </source>
</evidence>
<reference evidence="1" key="1">
    <citation type="submission" date="2023-06" db="EMBL/GenBank/DDBJ databases">
        <authorList>
            <person name="Kurt Z."/>
        </authorList>
    </citation>
    <scope>NUCLEOTIDE SEQUENCE</scope>
</reference>
<gene>
    <name evidence="2" type="ORF">HINF_LOCUS50850</name>
    <name evidence="1" type="ORF">HINF_LOCUS6418</name>
</gene>
<dbReference type="EMBL" id="CATOUU010000166">
    <property type="protein sequence ID" value="CAI9918773.1"/>
    <property type="molecule type" value="Genomic_DNA"/>
</dbReference>
<dbReference type="EMBL" id="CAXDID020000245">
    <property type="protein sequence ID" value="CAL6063386.1"/>
    <property type="molecule type" value="Genomic_DNA"/>
</dbReference>
<accession>A0AA86NGB2</accession>
<dbReference type="AlphaFoldDB" id="A0AA86NGB2"/>
<proteinExistence type="predicted"/>
<evidence type="ECO:0000313" key="1">
    <source>
        <dbReference type="EMBL" id="CAI9918773.1"/>
    </source>
</evidence>
<comment type="caution">
    <text evidence="1">The sequence shown here is derived from an EMBL/GenBank/DDBJ whole genome shotgun (WGS) entry which is preliminary data.</text>
</comment>
<keyword evidence="3" id="KW-1185">Reference proteome</keyword>
<sequence>MLAYVPKSSEEFNQLQISVSLSSQIPIQIQEAQRYVLNQSVNLQFFVNVQQFQPQLDLNKLRMDDYSSSDLKLVVEDSILNVTEAFSQFVLFTLRSGVVLPFAARQLNKFTVQIRDLVPVYLISIIKPESFEPAFAQYQIPRVLYENRQSDALNLAFNGRKQLATAQELLKLKDRQRLLNMNAEKLEQQLYEEFKRNVLKIQNVTQFAVNCLQTEVYKTEATVKRFQKVINFTEQALNINASEALNQFQFGSQFSRTQKTILFDVLREPMVQTDQFQLNLRGERIIEDNMTSEMSRKYDKVKNNLQTDLDLYLKQQINDLKSEQGAKQIKRTQELLESSLALSRNIGTHNFTIQKAPSPPQYQTQKPAPQIVNTVVSEQTEFQPTLQKIDSEQTYQTEGDFKFDDEAEKMNFGQNLDEQMTQALLQTSKMQPEFQPEQRKMQISLQDSQIERKVAQVLKKFQITPNNYEGIKIPIDIKEIEPVMTLAAYHYSKYLGLPTLKPLVLKEGKIRENFIVFYWGKVKMCAVLVVGKKATCYILENGSFVEVEVQTISKGQIQVVGGIFNDKEAKIQGFEIQVEGKSAYSIE</sequence>
<protein>
    <submittedName>
        <fullName evidence="2">Hypothetical_protein</fullName>
    </submittedName>
</protein>
<name>A0AA86NGB2_9EUKA</name>
<reference evidence="2 3" key="2">
    <citation type="submission" date="2024-07" db="EMBL/GenBank/DDBJ databases">
        <authorList>
            <person name="Akdeniz Z."/>
        </authorList>
    </citation>
    <scope>NUCLEOTIDE SEQUENCE [LARGE SCALE GENOMIC DNA]</scope>
</reference>
<dbReference type="Proteomes" id="UP001642409">
    <property type="component" value="Unassembled WGS sequence"/>
</dbReference>
<organism evidence="1">
    <name type="scientific">Hexamita inflata</name>
    <dbReference type="NCBI Taxonomy" id="28002"/>
    <lineage>
        <taxon>Eukaryota</taxon>
        <taxon>Metamonada</taxon>
        <taxon>Diplomonadida</taxon>
        <taxon>Hexamitidae</taxon>
        <taxon>Hexamitinae</taxon>
        <taxon>Hexamita</taxon>
    </lineage>
</organism>
<evidence type="ECO:0000313" key="3">
    <source>
        <dbReference type="Proteomes" id="UP001642409"/>
    </source>
</evidence>